<feature type="domain" description="C2H2-type" evidence="11">
    <location>
        <begin position="46"/>
        <end position="73"/>
    </location>
</feature>
<dbReference type="Pfam" id="PF13912">
    <property type="entry name" value="zf-C2H2_6"/>
    <property type="match status" value="2"/>
</dbReference>
<keyword evidence="2" id="KW-0479">Metal-binding</keyword>
<keyword evidence="3" id="KW-0677">Repeat</keyword>
<dbReference type="GO" id="GO:0005634">
    <property type="term" value="C:nucleus"/>
    <property type="evidence" value="ECO:0007669"/>
    <property type="project" value="UniProtKB-SubCell"/>
</dbReference>
<evidence type="ECO:0000256" key="3">
    <source>
        <dbReference type="ARBA" id="ARBA00022737"/>
    </source>
</evidence>
<evidence type="ECO:0000256" key="2">
    <source>
        <dbReference type="ARBA" id="ARBA00022723"/>
    </source>
</evidence>
<sequence length="289" mass="31530">MGSLKRSRGQEEVEGAELLLLLSLSCGPKTPASSKAKAKAAEEGEFKCKTCSRRFVTFQALGGHRTSHKRPRVERPAAGKESGTGSHRCGVCGVEFALGQALGGHMRRHRVLAAAAADVEERPVAGEFGRGDEVKKSNVCCIEFDKLAGRSSSQCQLLPLQRFPLPLWRRRQPFPSFLFGDGDILVPPKAHVPTLIASESLHRLLLSDGVAIFSPSTPLYSGPKLAIAVARQRPRPGFDPRRSTLGRSTSSLGIGPTTLPFLMMKEVWKENEVFAVEEENDLVLYLFLV</sequence>
<evidence type="ECO:0000256" key="6">
    <source>
        <dbReference type="ARBA" id="ARBA00023015"/>
    </source>
</evidence>
<dbReference type="PROSITE" id="PS50157">
    <property type="entry name" value="ZINC_FINGER_C2H2_2"/>
    <property type="match status" value="2"/>
</dbReference>
<evidence type="ECO:0000256" key="9">
    <source>
        <dbReference type="PROSITE-ProRule" id="PRU00042"/>
    </source>
</evidence>
<keyword evidence="7" id="KW-0804">Transcription</keyword>
<reference evidence="12 13" key="1">
    <citation type="submission" date="2020-08" db="EMBL/GenBank/DDBJ databases">
        <title>Plant Genome Project.</title>
        <authorList>
            <person name="Zhang R.-G."/>
        </authorList>
    </citation>
    <scope>NUCLEOTIDE SEQUENCE [LARGE SCALE GENOMIC DNA]</scope>
    <source>
        <tissue evidence="12">Rhizome</tissue>
    </source>
</reference>
<evidence type="ECO:0000256" key="8">
    <source>
        <dbReference type="ARBA" id="ARBA00023242"/>
    </source>
</evidence>
<evidence type="ECO:0000259" key="11">
    <source>
        <dbReference type="PROSITE" id="PS50157"/>
    </source>
</evidence>
<evidence type="ECO:0000313" key="13">
    <source>
        <dbReference type="Proteomes" id="UP000734854"/>
    </source>
</evidence>
<keyword evidence="6" id="KW-0805">Transcription regulation</keyword>
<evidence type="ECO:0000256" key="1">
    <source>
        <dbReference type="ARBA" id="ARBA00004123"/>
    </source>
</evidence>
<protein>
    <recommendedName>
        <fullName evidence="11">C2H2-type domain-containing protein</fullName>
    </recommendedName>
</protein>
<gene>
    <name evidence="12" type="ORF">ZIOFF_050427</name>
</gene>
<proteinExistence type="predicted"/>
<dbReference type="GO" id="GO:0008270">
    <property type="term" value="F:zinc ion binding"/>
    <property type="evidence" value="ECO:0007669"/>
    <property type="project" value="UniProtKB-KW"/>
</dbReference>
<dbReference type="InterPro" id="IPR036236">
    <property type="entry name" value="Znf_C2H2_sf"/>
</dbReference>
<dbReference type="AlphaFoldDB" id="A0A8J5KRC3"/>
<comment type="caution">
    <text evidence="12">The sequence shown here is derived from an EMBL/GenBank/DDBJ whole genome shotgun (WGS) entry which is preliminary data.</text>
</comment>
<accession>A0A8J5KRC3</accession>
<dbReference type="PANTHER" id="PTHR26374:SF171">
    <property type="entry name" value="OS11G0702400 PROTEIN"/>
    <property type="match status" value="1"/>
</dbReference>
<evidence type="ECO:0000256" key="7">
    <source>
        <dbReference type="ARBA" id="ARBA00023163"/>
    </source>
</evidence>
<dbReference type="EMBL" id="JACMSC010000014">
    <property type="protein sequence ID" value="KAG6489167.1"/>
    <property type="molecule type" value="Genomic_DNA"/>
</dbReference>
<organism evidence="12 13">
    <name type="scientific">Zingiber officinale</name>
    <name type="common">Ginger</name>
    <name type="synonym">Amomum zingiber</name>
    <dbReference type="NCBI Taxonomy" id="94328"/>
    <lineage>
        <taxon>Eukaryota</taxon>
        <taxon>Viridiplantae</taxon>
        <taxon>Streptophyta</taxon>
        <taxon>Embryophyta</taxon>
        <taxon>Tracheophyta</taxon>
        <taxon>Spermatophyta</taxon>
        <taxon>Magnoliopsida</taxon>
        <taxon>Liliopsida</taxon>
        <taxon>Zingiberales</taxon>
        <taxon>Zingiberaceae</taxon>
        <taxon>Zingiber</taxon>
    </lineage>
</organism>
<evidence type="ECO:0000256" key="10">
    <source>
        <dbReference type="SAM" id="MobiDB-lite"/>
    </source>
</evidence>
<keyword evidence="8" id="KW-0539">Nucleus</keyword>
<keyword evidence="5" id="KW-0862">Zinc</keyword>
<dbReference type="InterPro" id="IPR013087">
    <property type="entry name" value="Znf_C2H2_type"/>
</dbReference>
<feature type="domain" description="C2H2-type" evidence="11">
    <location>
        <begin position="87"/>
        <end position="109"/>
    </location>
</feature>
<keyword evidence="13" id="KW-1185">Reference proteome</keyword>
<comment type="subcellular location">
    <subcellularLocation>
        <location evidence="1">Nucleus</location>
    </subcellularLocation>
</comment>
<dbReference type="Gene3D" id="3.30.160.60">
    <property type="entry name" value="Classic Zinc Finger"/>
    <property type="match status" value="1"/>
</dbReference>
<evidence type="ECO:0000313" key="12">
    <source>
        <dbReference type="EMBL" id="KAG6489167.1"/>
    </source>
</evidence>
<evidence type="ECO:0000256" key="4">
    <source>
        <dbReference type="ARBA" id="ARBA00022771"/>
    </source>
</evidence>
<dbReference type="Proteomes" id="UP000734854">
    <property type="component" value="Unassembled WGS sequence"/>
</dbReference>
<evidence type="ECO:0000256" key="5">
    <source>
        <dbReference type="ARBA" id="ARBA00022833"/>
    </source>
</evidence>
<dbReference type="PANTHER" id="PTHR26374">
    <property type="entry name" value="ZINC FINGER PROTEIN ZAT5"/>
    <property type="match status" value="1"/>
</dbReference>
<dbReference type="SMART" id="SM00355">
    <property type="entry name" value="ZnF_C2H2"/>
    <property type="match status" value="2"/>
</dbReference>
<name>A0A8J5KRC3_ZINOF</name>
<keyword evidence="4 9" id="KW-0863">Zinc-finger</keyword>
<dbReference type="SUPFAM" id="SSF57667">
    <property type="entry name" value="beta-beta-alpha zinc fingers"/>
    <property type="match status" value="1"/>
</dbReference>
<dbReference type="PROSITE" id="PS00028">
    <property type="entry name" value="ZINC_FINGER_C2H2_1"/>
    <property type="match status" value="2"/>
</dbReference>
<feature type="region of interest" description="Disordered" evidence="10">
    <location>
        <begin position="62"/>
        <end position="84"/>
    </location>
</feature>